<feature type="region of interest" description="Disordered" evidence="1">
    <location>
        <begin position="1"/>
        <end position="102"/>
    </location>
</feature>
<evidence type="ECO:0000256" key="1">
    <source>
        <dbReference type="SAM" id="MobiDB-lite"/>
    </source>
</evidence>
<name>K0T873_THAOC</name>
<dbReference type="AlphaFoldDB" id="K0T873"/>
<accession>K0T873</accession>
<feature type="non-terminal residue" evidence="2">
    <location>
        <position position="1"/>
    </location>
</feature>
<organism evidence="2 3">
    <name type="scientific">Thalassiosira oceanica</name>
    <name type="common">Marine diatom</name>
    <dbReference type="NCBI Taxonomy" id="159749"/>
    <lineage>
        <taxon>Eukaryota</taxon>
        <taxon>Sar</taxon>
        <taxon>Stramenopiles</taxon>
        <taxon>Ochrophyta</taxon>
        <taxon>Bacillariophyta</taxon>
        <taxon>Coscinodiscophyceae</taxon>
        <taxon>Thalassiosirophycidae</taxon>
        <taxon>Thalassiosirales</taxon>
        <taxon>Thalassiosiraceae</taxon>
        <taxon>Thalassiosira</taxon>
    </lineage>
</organism>
<dbReference type="EMBL" id="AGNL01009902">
    <property type="protein sequence ID" value="EJK69551.1"/>
    <property type="molecule type" value="Genomic_DNA"/>
</dbReference>
<feature type="region of interest" description="Disordered" evidence="1">
    <location>
        <begin position="119"/>
        <end position="150"/>
    </location>
</feature>
<proteinExistence type="predicted"/>
<feature type="compositionally biased region" description="Low complexity" evidence="1">
    <location>
        <begin position="212"/>
        <end position="223"/>
    </location>
</feature>
<feature type="compositionally biased region" description="Basic and acidic residues" evidence="1">
    <location>
        <begin position="119"/>
        <end position="131"/>
    </location>
</feature>
<protein>
    <submittedName>
        <fullName evidence="2">Uncharacterized protein</fullName>
    </submittedName>
</protein>
<feature type="region of interest" description="Disordered" evidence="1">
    <location>
        <begin position="200"/>
        <end position="255"/>
    </location>
</feature>
<reference evidence="2 3" key="1">
    <citation type="journal article" date="2012" name="Genome Biol.">
        <title>Genome and low-iron response of an oceanic diatom adapted to chronic iron limitation.</title>
        <authorList>
            <person name="Lommer M."/>
            <person name="Specht M."/>
            <person name="Roy A.S."/>
            <person name="Kraemer L."/>
            <person name="Andreson R."/>
            <person name="Gutowska M.A."/>
            <person name="Wolf J."/>
            <person name="Bergner S.V."/>
            <person name="Schilhabel M.B."/>
            <person name="Klostermeier U.C."/>
            <person name="Beiko R.G."/>
            <person name="Rosenstiel P."/>
            <person name="Hippler M."/>
            <person name="Laroche J."/>
        </authorList>
    </citation>
    <scope>NUCLEOTIDE SEQUENCE [LARGE SCALE GENOMIC DNA]</scope>
    <source>
        <strain evidence="2 3">CCMP1005</strain>
    </source>
</reference>
<evidence type="ECO:0000313" key="3">
    <source>
        <dbReference type="Proteomes" id="UP000266841"/>
    </source>
</evidence>
<comment type="caution">
    <text evidence="2">The sequence shown here is derived from an EMBL/GenBank/DDBJ whole genome shotgun (WGS) entry which is preliminary data.</text>
</comment>
<feature type="compositionally biased region" description="Basic and acidic residues" evidence="1">
    <location>
        <begin position="77"/>
        <end position="102"/>
    </location>
</feature>
<sequence>GTARRTTASWGCCAAGTKGTRRRWTPSASRAWGGSRPTPWGGRGGVLLVVRVDSADHGGDGAEQAQGPDGLRLRPARSGEDRRGQGGRDGGGEEAARGRLRALRVDERRPDLVAPYLVDERRGPHGRELARPPRRRHAPPRGELRGPRILQPVRLLRPGADQEVPHGAAVPEGRPGVVASPAVVADGVVDRLGRHELDVVRGGEPHRGVRGGVAPAADPAGPRALPPPPDVRRVQGRGRQGRALLPAGRAEGRGA</sequence>
<gene>
    <name evidence="2" type="ORF">THAOC_09177</name>
</gene>
<keyword evidence="3" id="KW-1185">Reference proteome</keyword>
<evidence type="ECO:0000313" key="2">
    <source>
        <dbReference type="EMBL" id="EJK69551.1"/>
    </source>
</evidence>
<dbReference type="Proteomes" id="UP000266841">
    <property type="component" value="Unassembled WGS sequence"/>
</dbReference>